<evidence type="ECO:0000313" key="3">
    <source>
        <dbReference type="Proteomes" id="UP000193862"/>
    </source>
</evidence>
<evidence type="ECO:0000259" key="1">
    <source>
        <dbReference type="Pfam" id="PF08241"/>
    </source>
</evidence>
<reference evidence="2 3" key="1">
    <citation type="submission" date="2017-03" db="EMBL/GenBank/DDBJ databases">
        <authorList>
            <person name="Afonso C.L."/>
            <person name="Miller P.J."/>
            <person name="Scott M.A."/>
            <person name="Spackman E."/>
            <person name="Goraichik I."/>
            <person name="Dimitrov K.M."/>
            <person name="Suarez D.L."/>
            <person name="Swayne D.E."/>
        </authorList>
    </citation>
    <scope>NUCLEOTIDE SEQUENCE [LARGE SCALE GENOMIC DNA]</scope>
    <source>
        <strain evidence="2 3">CECT 8620</strain>
    </source>
</reference>
<dbReference type="CDD" id="cd02440">
    <property type="entry name" value="AdoMet_MTases"/>
    <property type="match status" value="1"/>
</dbReference>
<dbReference type="SUPFAM" id="SSF53335">
    <property type="entry name" value="S-adenosyl-L-methionine-dependent methyltransferases"/>
    <property type="match status" value="1"/>
</dbReference>
<dbReference type="EMBL" id="FWFS01000010">
    <property type="protein sequence ID" value="SLN61094.1"/>
    <property type="molecule type" value="Genomic_DNA"/>
</dbReference>
<dbReference type="AlphaFoldDB" id="A0A1Y5TCN7"/>
<sequence>MATKAQIKQTIKERVSVQMQRFEKAVGGVTPRLCPLCGYQGNFTAFGHPPRFDAHCAGCGSLERHRQYALMIERDEPFADTDNVLHFAAEHHLRKLVKPRVATYETAEISPRLGPDHVLNVEDIDMPDACYDKVIINHVLEHVDDDKALAEIFRILKPGGVAFITTPVIEGWDATYENEEVDGKAARTLHFGQKDHVRFYGADLRTRIMRAGFSLREVTATEPDVHIHGLLRGEKIFVATKPA</sequence>
<dbReference type="GO" id="GO:0008757">
    <property type="term" value="F:S-adenosylmethionine-dependent methyltransferase activity"/>
    <property type="evidence" value="ECO:0007669"/>
    <property type="project" value="InterPro"/>
</dbReference>
<proteinExistence type="predicted"/>
<dbReference type="InterPro" id="IPR029063">
    <property type="entry name" value="SAM-dependent_MTases_sf"/>
</dbReference>
<dbReference type="Gene3D" id="3.40.50.150">
    <property type="entry name" value="Vaccinia Virus protein VP39"/>
    <property type="match status" value="1"/>
</dbReference>
<gene>
    <name evidence="2" type="ORF">AQS8620_02779</name>
</gene>
<dbReference type="InterPro" id="IPR013216">
    <property type="entry name" value="Methyltransf_11"/>
</dbReference>
<dbReference type="OrthoDB" id="9787738at2"/>
<dbReference type="RefSeq" id="WP_085837566.1">
    <property type="nucleotide sequence ID" value="NZ_FWFS01000010.1"/>
</dbReference>
<accession>A0A1Y5TCN7</accession>
<evidence type="ECO:0000313" key="2">
    <source>
        <dbReference type="EMBL" id="SLN61094.1"/>
    </source>
</evidence>
<dbReference type="Proteomes" id="UP000193862">
    <property type="component" value="Unassembled WGS sequence"/>
</dbReference>
<organism evidence="2 3">
    <name type="scientific">Aquimixticola soesokkakensis</name>
    <dbReference type="NCBI Taxonomy" id="1519096"/>
    <lineage>
        <taxon>Bacteria</taxon>
        <taxon>Pseudomonadati</taxon>
        <taxon>Pseudomonadota</taxon>
        <taxon>Alphaproteobacteria</taxon>
        <taxon>Rhodobacterales</taxon>
        <taxon>Paracoccaceae</taxon>
        <taxon>Aquimixticola</taxon>
    </lineage>
</organism>
<protein>
    <recommendedName>
        <fullName evidence="1">Methyltransferase type 11 domain-containing protein</fullName>
    </recommendedName>
</protein>
<name>A0A1Y5TCN7_9RHOB</name>
<dbReference type="Pfam" id="PF08241">
    <property type="entry name" value="Methyltransf_11"/>
    <property type="match status" value="1"/>
</dbReference>
<keyword evidence="3" id="KW-1185">Reference proteome</keyword>
<feature type="domain" description="Methyltransferase type 11" evidence="1">
    <location>
        <begin position="117"/>
        <end position="164"/>
    </location>
</feature>